<proteinExistence type="predicted"/>
<feature type="chain" id="PRO_5044761310" evidence="1">
    <location>
        <begin position="19"/>
        <end position="54"/>
    </location>
</feature>
<reference evidence="2 3" key="1">
    <citation type="journal article" date="2023" name="Sci. Data">
        <title>Genome assembly of the Korean intertidal mud-creeper Batillaria attramentaria.</title>
        <authorList>
            <person name="Patra A.K."/>
            <person name="Ho P.T."/>
            <person name="Jun S."/>
            <person name="Lee S.J."/>
            <person name="Kim Y."/>
            <person name="Won Y.J."/>
        </authorList>
    </citation>
    <scope>NUCLEOTIDE SEQUENCE [LARGE SCALE GENOMIC DNA]</scope>
    <source>
        <strain evidence="2">Wonlab-2016</strain>
    </source>
</reference>
<feature type="signal peptide" evidence="1">
    <location>
        <begin position="1"/>
        <end position="18"/>
    </location>
</feature>
<keyword evidence="3" id="KW-1185">Reference proteome</keyword>
<evidence type="ECO:0000313" key="2">
    <source>
        <dbReference type="EMBL" id="KAK7497927.1"/>
    </source>
</evidence>
<gene>
    <name evidence="2" type="ORF">BaRGS_00010798</name>
</gene>
<name>A0ABD0LED9_9CAEN</name>
<dbReference type="EMBL" id="JACVVK020000054">
    <property type="protein sequence ID" value="KAK7497927.1"/>
    <property type="molecule type" value="Genomic_DNA"/>
</dbReference>
<feature type="non-terminal residue" evidence="2">
    <location>
        <position position="1"/>
    </location>
</feature>
<organism evidence="2 3">
    <name type="scientific">Batillaria attramentaria</name>
    <dbReference type="NCBI Taxonomy" id="370345"/>
    <lineage>
        <taxon>Eukaryota</taxon>
        <taxon>Metazoa</taxon>
        <taxon>Spiralia</taxon>
        <taxon>Lophotrochozoa</taxon>
        <taxon>Mollusca</taxon>
        <taxon>Gastropoda</taxon>
        <taxon>Caenogastropoda</taxon>
        <taxon>Sorbeoconcha</taxon>
        <taxon>Cerithioidea</taxon>
        <taxon>Batillariidae</taxon>
        <taxon>Batillaria</taxon>
    </lineage>
</organism>
<keyword evidence="1" id="KW-0732">Signal</keyword>
<evidence type="ECO:0000256" key="1">
    <source>
        <dbReference type="SAM" id="SignalP"/>
    </source>
</evidence>
<comment type="caution">
    <text evidence="2">The sequence shown here is derived from an EMBL/GenBank/DDBJ whole genome shotgun (WGS) entry which is preliminary data.</text>
</comment>
<sequence length="54" mass="5974">SAIILLAAIIFSTLSSDATRVATHRKLEMWLKMIKGHPGGVFRQATMEMQGEMV</sequence>
<feature type="non-terminal residue" evidence="2">
    <location>
        <position position="54"/>
    </location>
</feature>
<dbReference type="AlphaFoldDB" id="A0ABD0LED9"/>
<accession>A0ABD0LED9</accession>
<evidence type="ECO:0000313" key="3">
    <source>
        <dbReference type="Proteomes" id="UP001519460"/>
    </source>
</evidence>
<dbReference type="Proteomes" id="UP001519460">
    <property type="component" value="Unassembled WGS sequence"/>
</dbReference>
<protein>
    <submittedName>
        <fullName evidence="2">Uncharacterized protein</fullName>
    </submittedName>
</protein>